<reference evidence="2 3" key="1">
    <citation type="submission" date="2015-04" db="EMBL/GenBank/DDBJ databases">
        <title>Lasius niger genome sequencing.</title>
        <authorList>
            <person name="Konorov E.A."/>
            <person name="Nikitin M.A."/>
            <person name="Kirill M.V."/>
            <person name="Chang P."/>
        </authorList>
    </citation>
    <scope>NUCLEOTIDE SEQUENCE [LARGE SCALE GENOMIC DNA]</scope>
    <source>
        <tissue evidence="2">Whole</tissue>
    </source>
</reference>
<dbReference type="AlphaFoldDB" id="A0A0J7KJA5"/>
<evidence type="ECO:0000313" key="3">
    <source>
        <dbReference type="Proteomes" id="UP000036403"/>
    </source>
</evidence>
<name>A0A0J7KJA5_LASNI</name>
<feature type="compositionally biased region" description="Basic and acidic residues" evidence="1">
    <location>
        <begin position="27"/>
        <end position="36"/>
    </location>
</feature>
<dbReference type="PaxDb" id="67767-A0A0J7KJA5"/>
<gene>
    <name evidence="2" type="ORF">RF55_9734</name>
</gene>
<accession>A0A0J7KJA5</accession>
<dbReference type="EMBL" id="LBMM01006563">
    <property type="protein sequence ID" value="KMQ90508.1"/>
    <property type="molecule type" value="Genomic_DNA"/>
</dbReference>
<feature type="compositionally biased region" description="Basic and acidic residues" evidence="1">
    <location>
        <begin position="78"/>
        <end position="94"/>
    </location>
</feature>
<keyword evidence="3" id="KW-1185">Reference proteome</keyword>
<protein>
    <submittedName>
        <fullName evidence="2">Uncharacterized protein</fullName>
    </submittedName>
</protein>
<evidence type="ECO:0000256" key="1">
    <source>
        <dbReference type="SAM" id="MobiDB-lite"/>
    </source>
</evidence>
<sequence length="94" mass="10248">MSLTLGGVAKVRTRLKPEASTNLFTLDPREKLEMEPTQRSQRAKSVAKEPEVEPTQPAEESLPTVAEEGVAVEEPGAEEGRAEKPKTCDKSQSE</sequence>
<comment type="caution">
    <text evidence="2">The sequence shown here is derived from an EMBL/GenBank/DDBJ whole genome shotgun (WGS) entry which is preliminary data.</text>
</comment>
<organism evidence="2 3">
    <name type="scientific">Lasius niger</name>
    <name type="common">Black garden ant</name>
    <dbReference type="NCBI Taxonomy" id="67767"/>
    <lineage>
        <taxon>Eukaryota</taxon>
        <taxon>Metazoa</taxon>
        <taxon>Ecdysozoa</taxon>
        <taxon>Arthropoda</taxon>
        <taxon>Hexapoda</taxon>
        <taxon>Insecta</taxon>
        <taxon>Pterygota</taxon>
        <taxon>Neoptera</taxon>
        <taxon>Endopterygota</taxon>
        <taxon>Hymenoptera</taxon>
        <taxon>Apocrita</taxon>
        <taxon>Aculeata</taxon>
        <taxon>Formicoidea</taxon>
        <taxon>Formicidae</taxon>
        <taxon>Formicinae</taxon>
        <taxon>Lasius</taxon>
        <taxon>Lasius</taxon>
    </lineage>
</organism>
<feature type="compositionally biased region" description="Low complexity" evidence="1">
    <location>
        <begin position="65"/>
        <end position="74"/>
    </location>
</feature>
<evidence type="ECO:0000313" key="2">
    <source>
        <dbReference type="EMBL" id="KMQ90508.1"/>
    </source>
</evidence>
<feature type="region of interest" description="Disordered" evidence="1">
    <location>
        <begin position="26"/>
        <end position="94"/>
    </location>
</feature>
<proteinExistence type="predicted"/>
<dbReference type="Proteomes" id="UP000036403">
    <property type="component" value="Unassembled WGS sequence"/>
</dbReference>